<dbReference type="GO" id="GO:0016791">
    <property type="term" value="F:phosphatase activity"/>
    <property type="evidence" value="ECO:0007669"/>
    <property type="project" value="TreeGrafter"/>
</dbReference>
<dbReference type="InterPro" id="IPR041492">
    <property type="entry name" value="HAD_2"/>
</dbReference>
<evidence type="ECO:0000313" key="5">
    <source>
        <dbReference type="EMBL" id="RLE08385.1"/>
    </source>
</evidence>
<dbReference type="SFLD" id="SFLDG01129">
    <property type="entry name" value="C1.5:_HAD__Beta-PGM__Phosphata"/>
    <property type="match status" value="1"/>
</dbReference>
<evidence type="ECO:0000256" key="4">
    <source>
        <dbReference type="ARBA" id="ARBA00022842"/>
    </source>
</evidence>
<accession>A0A497E4K7</accession>
<comment type="cofactor">
    <cofactor evidence="1">
        <name>Mg(2+)</name>
        <dbReference type="ChEBI" id="CHEBI:18420"/>
    </cofactor>
</comment>
<dbReference type="AlphaFoldDB" id="A0A497E4K7"/>
<dbReference type="GO" id="GO:0044281">
    <property type="term" value="P:small molecule metabolic process"/>
    <property type="evidence" value="ECO:0007669"/>
    <property type="project" value="UniProtKB-ARBA"/>
</dbReference>
<dbReference type="InterPro" id="IPR051400">
    <property type="entry name" value="HAD-like_hydrolase"/>
</dbReference>
<evidence type="ECO:0008006" key="7">
    <source>
        <dbReference type="Google" id="ProtNLM"/>
    </source>
</evidence>
<dbReference type="Gene3D" id="1.10.150.520">
    <property type="match status" value="1"/>
</dbReference>
<keyword evidence="3" id="KW-0378">Hydrolase</keyword>
<dbReference type="InterPro" id="IPR006439">
    <property type="entry name" value="HAD-SF_hydro_IA"/>
</dbReference>
<dbReference type="InterPro" id="IPR036412">
    <property type="entry name" value="HAD-like_sf"/>
</dbReference>
<dbReference type="EMBL" id="QMPZ01000100">
    <property type="protein sequence ID" value="RLE08385.1"/>
    <property type="molecule type" value="Genomic_DNA"/>
</dbReference>
<dbReference type="InterPro" id="IPR023214">
    <property type="entry name" value="HAD_sf"/>
</dbReference>
<keyword evidence="4" id="KW-0460">Magnesium</keyword>
<protein>
    <recommendedName>
        <fullName evidence="7">HAD family hydrolase</fullName>
    </recommendedName>
</protein>
<comment type="caution">
    <text evidence="5">The sequence shown here is derived from an EMBL/GenBank/DDBJ whole genome shotgun (WGS) entry which is preliminary data.</text>
</comment>
<evidence type="ECO:0000256" key="1">
    <source>
        <dbReference type="ARBA" id="ARBA00001946"/>
    </source>
</evidence>
<dbReference type="PANTHER" id="PTHR46470:SF2">
    <property type="entry name" value="GLYCERALDEHYDE 3-PHOSPHATE PHOSPHATASE"/>
    <property type="match status" value="1"/>
</dbReference>
<organism evidence="5 6">
    <name type="scientific">Aerophobetes bacterium</name>
    <dbReference type="NCBI Taxonomy" id="2030807"/>
    <lineage>
        <taxon>Bacteria</taxon>
        <taxon>Candidatus Aerophobota</taxon>
    </lineage>
</organism>
<dbReference type="GO" id="GO:0046872">
    <property type="term" value="F:metal ion binding"/>
    <property type="evidence" value="ECO:0007669"/>
    <property type="project" value="UniProtKB-KW"/>
</dbReference>
<sequence>MKAVLFDLDDTLYPEIEFVKSGFRSIARYLSPRYHFDENALFAQMLHILQRDGRGKVFDTLLHELNLYTEERVKLLVYLYRSHCPTICLYEDVLPILEYLRQRNMLLGIVTDGMASVQRNKITALGLDKLFDVIICTDEMGKECWKPSVIPYKAALDFLQVHPSEATYVGDDASKDFLGPNSLGMLTIQVNRSMQKNSIDIISGAAKAKFIVKGLREILGIIEGGYDAY</sequence>
<gene>
    <name evidence="5" type="ORF">DRJ00_06370</name>
</gene>
<dbReference type="SFLD" id="SFLDS00003">
    <property type="entry name" value="Haloacid_Dehalogenase"/>
    <property type="match status" value="1"/>
</dbReference>
<dbReference type="PRINTS" id="PR00413">
    <property type="entry name" value="HADHALOGNASE"/>
</dbReference>
<evidence type="ECO:0000256" key="2">
    <source>
        <dbReference type="ARBA" id="ARBA00022723"/>
    </source>
</evidence>
<name>A0A497E4K7_UNCAE</name>
<dbReference type="SUPFAM" id="SSF56784">
    <property type="entry name" value="HAD-like"/>
    <property type="match status" value="1"/>
</dbReference>
<dbReference type="Proteomes" id="UP000279422">
    <property type="component" value="Unassembled WGS sequence"/>
</dbReference>
<evidence type="ECO:0000313" key="6">
    <source>
        <dbReference type="Proteomes" id="UP000279422"/>
    </source>
</evidence>
<proteinExistence type="predicted"/>
<evidence type="ECO:0000256" key="3">
    <source>
        <dbReference type="ARBA" id="ARBA00022801"/>
    </source>
</evidence>
<dbReference type="PANTHER" id="PTHR46470">
    <property type="entry name" value="N-ACYLNEURAMINATE-9-PHOSPHATASE"/>
    <property type="match status" value="1"/>
</dbReference>
<reference evidence="5 6" key="1">
    <citation type="submission" date="2018-06" db="EMBL/GenBank/DDBJ databases">
        <title>Extensive metabolic versatility and redundancy in microbially diverse, dynamic hydrothermal sediments.</title>
        <authorList>
            <person name="Dombrowski N."/>
            <person name="Teske A."/>
            <person name="Baker B.J."/>
        </authorList>
    </citation>
    <scope>NUCLEOTIDE SEQUENCE [LARGE SCALE GENOMIC DNA]</scope>
    <source>
        <strain evidence="5">B47_G16</strain>
    </source>
</reference>
<dbReference type="Pfam" id="PF13419">
    <property type="entry name" value="HAD_2"/>
    <property type="match status" value="1"/>
</dbReference>
<keyword evidence="2" id="KW-0479">Metal-binding</keyword>
<dbReference type="Gene3D" id="3.40.50.1000">
    <property type="entry name" value="HAD superfamily/HAD-like"/>
    <property type="match status" value="1"/>
</dbReference>